<accession>A0A1G7GIH4</accession>
<dbReference type="EMBL" id="FNBK01000002">
    <property type="protein sequence ID" value="SDE87809.1"/>
    <property type="molecule type" value="Genomic_DNA"/>
</dbReference>
<dbReference type="Pfam" id="PF23455">
    <property type="entry name" value="DUF7129"/>
    <property type="match status" value="1"/>
</dbReference>
<proteinExistence type="predicted"/>
<evidence type="ECO:0000259" key="1">
    <source>
        <dbReference type="Pfam" id="PF23455"/>
    </source>
</evidence>
<dbReference type="NCBIfam" id="NF033497">
    <property type="entry name" value="rubre_like_arch"/>
    <property type="match status" value="1"/>
</dbReference>
<protein>
    <recommendedName>
        <fullName evidence="1">DUF7129 domain-containing protein</fullName>
    </recommendedName>
</protein>
<dbReference type="Proteomes" id="UP000199076">
    <property type="component" value="Unassembled WGS sequence"/>
</dbReference>
<sequence length="56" mass="6097">MTLSRMPTPTDPAPCAEGEDLYECLDCGARCCSAERLTSCPDCDGRVENLTEPRSE</sequence>
<dbReference type="InterPro" id="IPR055553">
    <property type="entry name" value="DUF7129"/>
</dbReference>
<feature type="domain" description="DUF7129" evidence="1">
    <location>
        <begin position="17"/>
        <end position="54"/>
    </location>
</feature>
<evidence type="ECO:0000313" key="3">
    <source>
        <dbReference type="Proteomes" id="UP000199076"/>
    </source>
</evidence>
<dbReference type="AlphaFoldDB" id="A0A1G7GIH4"/>
<dbReference type="STRING" id="660518.SAMN05216218_10254"/>
<reference evidence="3" key="1">
    <citation type="submission" date="2016-10" db="EMBL/GenBank/DDBJ databases">
        <authorList>
            <person name="Varghese N."/>
            <person name="Submissions S."/>
        </authorList>
    </citation>
    <scope>NUCLEOTIDE SEQUENCE [LARGE SCALE GENOMIC DNA]</scope>
    <source>
        <strain evidence="3">IBRC-M 10760</strain>
    </source>
</reference>
<organism evidence="2 3">
    <name type="scientific">Halorientalis regularis</name>
    <dbReference type="NCBI Taxonomy" id="660518"/>
    <lineage>
        <taxon>Archaea</taxon>
        <taxon>Methanobacteriati</taxon>
        <taxon>Methanobacteriota</taxon>
        <taxon>Stenosarchaea group</taxon>
        <taxon>Halobacteria</taxon>
        <taxon>Halobacteriales</taxon>
        <taxon>Haloarculaceae</taxon>
        <taxon>Halorientalis</taxon>
    </lineage>
</organism>
<name>A0A1G7GIH4_9EURY</name>
<evidence type="ECO:0000313" key="2">
    <source>
        <dbReference type="EMBL" id="SDE87809.1"/>
    </source>
</evidence>
<keyword evidence="3" id="KW-1185">Reference proteome</keyword>
<gene>
    <name evidence="2" type="ORF">SAMN05216218_10254</name>
</gene>